<dbReference type="PANTHER" id="PTHR23222:SF0">
    <property type="entry name" value="PROHIBITIN 1"/>
    <property type="match status" value="1"/>
</dbReference>
<accession>A0ABT4GEA1</accession>
<dbReference type="InterPro" id="IPR000163">
    <property type="entry name" value="Prohibitin"/>
</dbReference>
<name>A0ABT4GEA1_9BACL</name>
<dbReference type="Gene3D" id="3.30.479.30">
    <property type="entry name" value="Band 7 domain"/>
    <property type="match status" value="1"/>
</dbReference>
<dbReference type="InterPro" id="IPR001107">
    <property type="entry name" value="Band_7"/>
</dbReference>
<dbReference type="PRINTS" id="PR00679">
    <property type="entry name" value="PROHIBITIN"/>
</dbReference>
<evidence type="ECO:0000256" key="1">
    <source>
        <dbReference type="SAM" id="Coils"/>
    </source>
</evidence>
<organism evidence="3 4">
    <name type="scientific">Paenibacillus alginolyticus</name>
    <dbReference type="NCBI Taxonomy" id="59839"/>
    <lineage>
        <taxon>Bacteria</taxon>
        <taxon>Bacillati</taxon>
        <taxon>Bacillota</taxon>
        <taxon>Bacilli</taxon>
        <taxon>Bacillales</taxon>
        <taxon>Paenibacillaceae</taxon>
        <taxon>Paenibacillus</taxon>
    </lineage>
</organism>
<gene>
    <name evidence="3" type="ORF">M5X19_16615</name>
</gene>
<dbReference type="Proteomes" id="UP001527099">
    <property type="component" value="Unassembled WGS sequence"/>
</dbReference>
<protein>
    <submittedName>
        <fullName evidence="3">Prohibitin family protein</fullName>
    </submittedName>
</protein>
<dbReference type="CDD" id="cd03401">
    <property type="entry name" value="SPFH_prohibitin"/>
    <property type="match status" value="1"/>
</dbReference>
<dbReference type="EMBL" id="JAMDMX010000049">
    <property type="protein sequence ID" value="MCY9694517.1"/>
    <property type="molecule type" value="Genomic_DNA"/>
</dbReference>
<proteinExistence type="predicted"/>
<evidence type="ECO:0000313" key="3">
    <source>
        <dbReference type="EMBL" id="MCY9694517.1"/>
    </source>
</evidence>
<dbReference type="SMART" id="SM00244">
    <property type="entry name" value="PHB"/>
    <property type="match status" value="1"/>
</dbReference>
<comment type="caution">
    <text evidence="3">The sequence shown here is derived from an EMBL/GenBank/DDBJ whole genome shotgun (WGS) entry which is preliminary data.</text>
</comment>
<evidence type="ECO:0000313" key="4">
    <source>
        <dbReference type="Proteomes" id="UP001527099"/>
    </source>
</evidence>
<dbReference type="RefSeq" id="WP_051253810.1">
    <property type="nucleotide sequence ID" value="NZ_JAMDMW010000193.1"/>
</dbReference>
<sequence length="296" mass="32190">METGMNARKRSTLTKGIKYGAGGVAILLLILTAFSTVENGHVGFRKTLGSVNSTVLEPGPHWKWPFISSIVEVNTQVAKSEADAAASSKDLQPVHSHVAVNYTIPKGVAFKLLHDVGLDFDAKVINPHVQEIFKEVTAKYSAEELISKRERVALETNELLKKALEAYNIQVGDISIVNFTFSDAFNQSIEQKQIAAQNAMKAQNDLDKAKIDAQQNVVKAEADATAAKAKADADLYVAQQKAKGNIELAKSITADLVDYKFLESWKGDVPDAWGNGSLINMLPSKTPIQPIETAKK</sequence>
<dbReference type="Pfam" id="PF01145">
    <property type="entry name" value="Band_7"/>
    <property type="match status" value="1"/>
</dbReference>
<evidence type="ECO:0000259" key="2">
    <source>
        <dbReference type="SMART" id="SM00244"/>
    </source>
</evidence>
<reference evidence="3 4" key="1">
    <citation type="submission" date="2022-05" db="EMBL/GenBank/DDBJ databases">
        <title>Genome Sequencing of Bee-Associated Microbes.</title>
        <authorList>
            <person name="Dunlap C."/>
        </authorList>
    </citation>
    <scope>NUCLEOTIDE SEQUENCE [LARGE SCALE GENOMIC DNA]</scope>
    <source>
        <strain evidence="3 4">NRRL B-14421</strain>
    </source>
</reference>
<dbReference type="SUPFAM" id="SSF117892">
    <property type="entry name" value="Band 7/SPFH domain"/>
    <property type="match status" value="1"/>
</dbReference>
<dbReference type="PANTHER" id="PTHR23222">
    <property type="entry name" value="PROHIBITIN"/>
    <property type="match status" value="1"/>
</dbReference>
<dbReference type="InterPro" id="IPR036013">
    <property type="entry name" value="Band_7/SPFH_dom_sf"/>
</dbReference>
<feature type="coiled-coil region" evidence="1">
    <location>
        <begin position="192"/>
        <end position="230"/>
    </location>
</feature>
<keyword evidence="1" id="KW-0175">Coiled coil</keyword>
<keyword evidence="4" id="KW-1185">Reference proteome</keyword>
<feature type="domain" description="Band 7" evidence="2">
    <location>
        <begin position="32"/>
        <end position="193"/>
    </location>
</feature>